<dbReference type="Pfam" id="PF00163">
    <property type="entry name" value="Ribosomal_S4"/>
    <property type="match status" value="1"/>
</dbReference>
<evidence type="ECO:0000256" key="9">
    <source>
        <dbReference type="HAMAP-Rule" id="MF_01306"/>
    </source>
</evidence>
<sequence length="207" mass="23713">MARYTGPVCRLCRREGLKLYLKGDKCFTDKCPVAKRNYAPGQHGQSRKKVTEYGLQLREKQKVKRFYGINESQMARYFDIADKMQGITGENLLHLLETRLDNAVYRLGFAQSRPEARQLVTHGHFIVNGHKTDIPSFKITQGDVIQVKEKSRNSEKIKSIIENHNGTQVSWVNVDLEALKGTIVAEPTRDDIDIPVEEHLIVELYSK</sequence>
<dbReference type="NCBIfam" id="TIGR01017">
    <property type="entry name" value="rpsD_bact"/>
    <property type="match status" value="1"/>
</dbReference>
<comment type="similarity">
    <text evidence="2 9 10">Belongs to the universal ribosomal protein uS4 family.</text>
</comment>
<proteinExistence type="inferred from homology"/>
<evidence type="ECO:0000259" key="11">
    <source>
        <dbReference type="SMART" id="SM00363"/>
    </source>
</evidence>
<comment type="caution">
    <text evidence="13">The sequence shown here is derived from an EMBL/GenBank/DDBJ whole genome shotgun (WGS) entry which is preliminary data.</text>
</comment>
<dbReference type="CDD" id="cd00165">
    <property type="entry name" value="S4"/>
    <property type="match status" value="1"/>
</dbReference>
<dbReference type="GO" id="GO:0003735">
    <property type="term" value="F:structural constituent of ribosome"/>
    <property type="evidence" value="ECO:0007669"/>
    <property type="project" value="InterPro"/>
</dbReference>
<dbReference type="GO" id="GO:0019843">
    <property type="term" value="F:rRNA binding"/>
    <property type="evidence" value="ECO:0007669"/>
    <property type="project" value="UniProtKB-UniRule"/>
</dbReference>
<dbReference type="InterPro" id="IPR005709">
    <property type="entry name" value="Ribosomal_uS4_bac-type"/>
</dbReference>
<dbReference type="SMART" id="SM01390">
    <property type="entry name" value="Ribosomal_S4"/>
    <property type="match status" value="1"/>
</dbReference>
<dbReference type="InterPro" id="IPR018079">
    <property type="entry name" value="Ribosomal_uS4_CS"/>
</dbReference>
<evidence type="ECO:0000313" key="13">
    <source>
        <dbReference type="EMBL" id="OLS02117.1"/>
    </source>
</evidence>
<evidence type="ECO:0000256" key="10">
    <source>
        <dbReference type="RuleBase" id="RU003699"/>
    </source>
</evidence>
<protein>
    <recommendedName>
        <fullName evidence="8 9">Small ribosomal subunit protein uS4</fullName>
    </recommendedName>
</protein>
<dbReference type="SUPFAM" id="SSF55174">
    <property type="entry name" value="Alpha-L RNA-binding motif"/>
    <property type="match status" value="1"/>
</dbReference>
<organism evidence="13 14">
    <name type="scientific">Tissierella creatinophila DSM 6911</name>
    <dbReference type="NCBI Taxonomy" id="1123403"/>
    <lineage>
        <taxon>Bacteria</taxon>
        <taxon>Bacillati</taxon>
        <taxon>Bacillota</taxon>
        <taxon>Tissierellia</taxon>
        <taxon>Tissierellales</taxon>
        <taxon>Tissierellaceae</taxon>
        <taxon>Tissierella</taxon>
    </lineage>
</organism>
<dbReference type="SMART" id="SM00363">
    <property type="entry name" value="S4"/>
    <property type="match status" value="1"/>
</dbReference>
<dbReference type="FunFam" id="3.10.290.10:FF:000001">
    <property type="entry name" value="30S ribosomal protein S4"/>
    <property type="match status" value="1"/>
</dbReference>
<reference evidence="13 14" key="1">
    <citation type="submission" date="2016-02" db="EMBL/GenBank/DDBJ databases">
        <title>Genome sequence of Tissierella creatinophila DSM 6911.</title>
        <authorList>
            <person name="Poehlein A."/>
            <person name="Daniel R."/>
        </authorList>
    </citation>
    <scope>NUCLEOTIDE SEQUENCE [LARGE SCALE GENOMIC DNA]</scope>
    <source>
        <strain evidence="13 14">DSM 6911</strain>
    </source>
</reference>
<keyword evidence="14" id="KW-1185">Reference proteome</keyword>
<dbReference type="GO" id="GO:0042274">
    <property type="term" value="P:ribosomal small subunit biogenesis"/>
    <property type="evidence" value="ECO:0007669"/>
    <property type="project" value="TreeGrafter"/>
</dbReference>
<evidence type="ECO:0000313" key="14">
    <source>
        <dbReference type="Proteomes" id="UP000186112"/>
    </source>
</evidence>
<evidence type="ECO:0000256" key="7">
    <source>
        <dbReference type="ARBA" id="ARBA00025813"/>
    </source>
</evidence>
<comment type="subunit">
    <text evidence="7 9">Part of the 30S ribosomal subunit. Contacts protein S5. The interaction surface between S4 and S5 is involved in control of translational fidelity.</text>
</comment>
<dbReference type="InterPro" id="IPR036986">
    <property type="entry name" value="S4_RNA-bd_sf"/>
</dbReference>
<dbReference type="HAMAP" id="MF_01306_B">
    <property type="entry name" value="Ribosomal_uS4_B"/>
    <property type="match status" value="1"/>
</dbReference>
<dbReference type="Proteomes" id="UP000186112">
    <property type="component" value="Unassembled WGS sequence"/>
</dbReference>
<gene>
    <name evidence="13" type="primary">rpsD_2</name>
    <name evidence="9" type="synonym">rpsD</name>
    <name evidence="13" type="ORF">TICRE_19350</name>
</gene>
<feature type="domain" description="RNA-binding S4" evidence="11">
    <location>
        <begin position="98"/>
        <end position="161"/>
    </location>
</feature>
<evidence type="ECO:0000256" key="4">
    <source>
        <dbReference type="ARBA" id="ARBA00022884"/>
    </source>
</evidence>
<dbReference type="PROSITE" id="PS50889">
    <property type="entry name" value="S4"/>
    <property type="match status" value="1"/>
</dbReference>
<dbReference type="InterPro" id="IPR022801">
    <property type="entry name" value="Ribosomal_uS4"/>
</dbReference>
<dbReference type="PANTHER" id="PTHR11831">
    <property type="entry name" value="30S 40S RIBOSOMAL PROTEIN"/>
    <property type="match status" value="1"/>
</dbReference>
<dbReference type="RefSeq" id="WP_075727493.1">
    <property type="nucleotide sequence ID" value="NZ_LTDM01000043.1"/>
</dbReference>
<evidence type="ECO:0000256" key="3">
    <source>
        <dbReference type="ARBA" id="ARBA00022730"/>
    </source>
</evidence>
<feature type="domain" description="Small ribosomal subunit protein uS4 N-terminal" evidence="12">
    <location>
        <begin position="3"/>
        <end position="97"/>
    </location>
</feature>
<evidence type="ECO:0000259" key="12">
    <source>
        <dbReference type="SMART" id="SM01390"/>
    </source>
</evidence>
<dbReference type="OrthoDB" id="9803672at2"/>
<dbReference type="EMBL" id="LTDM01000043">
    <property type="protein sequence ID" value="OLS02117.1"/>
    <property type="molecule type" value="Genomic_DNA"/>
</dbReference>
<dbReference type="PROSITE" id="PS00632">
    <property type="entry name" value="RIBOSOMAL_S4"/>
    <property type="match status" value="1"/>
</dbReference>
<dbReference type="InterPro" id="IPR002942">
    <property type="entry name" value="S4_RNA-bd"/>
</dbReference>
<comment type="function">
    <text evidence="1 9">One of the primary rRNA binding proteins, it binds directly to 16S rRNA where it nucleates assembly of the body of the 30S subunit.</text>
</comment>
<keyword evidence="5 9" id="KW-0689">Ribosomal protein</keyword>
<dbReference type="NCBIfam" id="NF003717">
    <property type="entry name" value="PRK05327.1"/>
    <property type="match status" value="1"/>
</dbReference>
<dbReference type="GO" id="GO:0006412">
    <property type="term" value="P:translation"/>
    <property type="evidence" value="ECO:0007669"/>
    <property type="project" value="UniProtKB-UniRule"/>
</dbReference>
<dbReference type="AlphaFoldDB" id="A0A1U7M474"/>
<dbReference type="Gene3D" id="1.10.1050.10">
    <property type="entry name" value="Ribosomal Protein S4 Delta 41, Chain A, domain 1"/>
    <property type="match status" value="1"/>
</dbReference>
<dbReference type="InterPro" id="IPR001912">
    <property type="entry name" value="Ribosomal_uS4_N"/>
</dbReference>
<dbReference type="GO" id="GO:0015935">
    <property type="term" value="C:small ribosomal subunit"/>
    <property type="evidence" value="ECO:0007669"/>
    <property type="project" value="InterPro"/>
</dbReference>
<comment type="function">
    <text evidence="9">With S5 and S12 plays an important role in translational accuracy.</text>
</comment>
<keyword evidence="3 9" id="KW-0699">rRNA-binding</keyword>
<evidence type="ECO:0000256" key="8">
    <source>
        <dbReference type="ARBA" id="ARBA00035254"/>
    </source>
</evidence>
<dbReference type="Gene3D" id="3.10.290.10">
    <property type="entry name" value="RNA-binding S4 domain"/>
    <property type="match status" value="1"/>
</dbReference>
<evidence type="ECO:0000256" key="2">
    <source>
        <dbReference type="ARBA" id="ARBA00007465"/>
    </source>
</evidence>
<evidence type="ECO:0000256" key="5">
    <source>
        <dbReference type="ARBA" id="ARBA00022980"/>
    </source>
</evidence>
<evidence type="ECO:0000256" key="6">
    <source>
        <dbReference type="ARBA" id="ARBA00023274"/>
    </source>
</evidence>
<evidence type="ECO:0000256" key="1">
    <source>
        <dbReference type="ARBA" id="ARBA00003866"/>
    </source>
</evidence>
<keyword evidence="4 9" id="KW-0694">RNA-binding</keyword>
<keyword evidence="6 9" id="KW-0687">Ribonucleoprotein</keyword>
<dbReference type="PANTHER" id="PTHR11831:SF4">
    <property type="entry name" value="SMALL RIBOSOMAL SUBUNIT PROTEIN US4M"/>
    <property type="match status" value="1"/>
</dbReference>
<dbReference type="FunFam" id="1.10.1050.10:FF:000001">
    <property type="entry name" value="30S ribosomal protein S4"/>
    <property type="match status" value="1"/>
</dbReference>
<name>A0A1U7M474_TISCR</name>
<dbReference type="Pfam" id="PF01479">
    <property type="entry name" value="S4"/>
    <property type="match status" value="1"/>
</dbReference>
<accession>A0A1U7M474</accession>